<dbReference type="InterPro" id="IPR015024">
    <property type="entry name" value="PoNi_N"/>
</dbReference>
<feature type="domain" description="PoNi N-terminal" evidence="1">
    <location>
        <begin position="58"/>
        <end position="130"/>
    </location>
</feature>
<keyword evidence="4" id="KW-1185">Reference proteome</keyword>
<dbReference type="InterPro" id="IPR015025">
    <property type="entry name" value="PoNi_C"/>
</dbReference>
<sequence length="255" mass="30092">MGFFNSIFGNSKAEPNKQIRAQFKDEAFFDSMIKKKQRNLEIYSEDNEKLKSEGKLKPYNQWAIAMEYLDLVYINYSMNNDISTCYDNFLKGTDYYGIGWDADAFYADMIDMVSLGYLLNIPDEEFKKIVNYVSQSDEGSSFDDWQPDGLLWYIINAKNATGKIPEDVIYKKLYGEIFALTKLPKNEAERAMKTYLENWYALHKDDPWYDAHKKERAYRGYWCWEAGAITKIMGLDDSSYKDNPYYPYDMVHWKD</sequence>
<comment type="caution">
    <text evidence="3">The sequence shown here is derived from an EMBL/GenBank/DDBJ whole genome shotgun (WGS) entry which is preliminary data.</text>
</comment>
<evidence type="ECO:0000313" key="4">
    <source>
        <dbReference type="Proteomes" id="UP000541583"/>
    </source>
</evidence>
<dbReference type="RefSeq" id="WP_076376496.1">
    <property type="nucleotide sequence ID" value="NZ_FTMG01000014.1"/>
</dbReference>
<dbReference type="InterPro" id="IPR028983">
    <property type="entry name" value="PA2201-like_C"/>
</dbReference>
<dbReference type="Proteomes" id="UP000541583">
    <property type="component" value="Unassembled WGS sequence"/>
</dbReference>
<dbReference type="Pfam" id="PF08928">
    <property type="entry name" value="PoNi_N"/>
    <property type="match status" value="1"/>
</dbReference>
<evidence type="ECO:0000313" key="3">
    <source>
        <dbReference type="EMBL" id="MBB6111763.1"/>
    </source>
</evidence>
<name>A0ABR6PQ94_9SPHI</name>
<dbReference type="Gene3D" id="1.10.3920.10">
    <property type="entry name" value="PA2201 C-terminal domain-like"/>
    <property type="match status" value="1"/>
</dbReference>
<dbReference type="Pfam" id="PF08929">
    <property type="entry name" value="PoNi_C"/>
    <property type="match status" value="1"/>
</dbReference>
<organism evidence="3 4">
    <name type="scientific">Mucilaginibacter lappiensis</name>
    <dbReference type="NCBI Taxonomy" id="354630"/>
    <lineage>
        <taxon>Bacteria</taxon>
        <taxon>Pseudomonadati</taxon>
        <taxon>Bacteroidota</taxon>
        <taxon>Sphingobacteriia</taxon>
        <taxon>Sphingobacteriales</taxon>
        <taxon>Sphingobacteriaceae</taxon>
        <taxon>Mucilaginibacter</taxon>
    </lineage>
</organism>
<accession>A0ABR6PQ94</accession>
<proteinExistence type="predicted"/>
<dbReference type="SUPFAM" id="SSF140731">
    <property type="entry name" value="PA2201 C-terminal domain-like"/>
    <property type="match status" value="1"/>
</dbReference>
<evidence type="ECO:0008006" key="5">
    <source>
        <dbReference type="Google" id="ProtNLM"/>
    </source>
</evidence>
<dbReference type="EMBL" id="JACHCB010000014">
    <property type="protein sequence ID" value="MBB6111763.1"/>
    <property type="molecule type" value="Genomic_DNA"/>
</dbReference>
<feature type="domain" description="PoNi C-terminal" evidence="2">
    <location>
        <begin position="148"/>
        <end position="250"/>
    </location>
</feature>
<gene>
    <name evidence="3" type="ORF">HDF23_004535</name>
</gene>
<evidence type="ECO:0000259" key="2">
    <source>
        <dbReference type="Pfam" id="PF08929"/>
    </source>
</evidence>
<reference evidence="3 4" key="1">
    <citation type="submission" date="2020-08" db="EMBL/GenBank/DDBJ databases">
        <title>Genomic Encyclopedia of Type Strains, Phase IV (KMG-V): Genome sequencing to study the core and pangenomes of soil and plant-associated prokaryotes.</title>
        <authorList>
            <person name="Whitman W."/>
        </authorList>
    </citation>
    <scope>NUCLEOTIDE SEQUENCE [LARGE SCALE GENOMIC DNA]</scope>
    <source>
        <strain evidence="3 4">ANJLi2</strain>
    </source>
</reference>
<protein>
    <recommendedName>
        <fullName evidence="5">PoNi C-terminal domain-containing protein</fullName>
    </recommendedName>
</protein>
<evidence type="ECO:0000259" key="1">
    <source>
        <dbReference type="Pfam" id="PF08928"/>
    </source>
</evidence>